<feature type="non-terminal residue" evidence="2">
    <location>
        <position position="204"/>
    </location>
</feature>
<gene>
    <name evidence="2" type="ORF">E6K75_01835</name>
</gene>
<feature type="transmembrane region" description="Helical" evidence="1">
    <location>
        <begin position="144"/>
        <end position="163"/>
    </location>
</feature>
<organism evidence="2 3">
    <name type="scientific">Eiseniibacteriota bacterium</name>
    <dbReference type="NCBI Taxonomy" id="2212470"/>
    <lineage>
        <taxon>Bacteria</taxon>
        <taxon>Candidatus Eiseniibacteriota</taxon>
    </lineage>
</organism>
<keyword evidence="1" id="KW-1133">Transmembrane helix</keyword>
<feature type="transmembrane region" description="Helical" evidence="1">
    <location>
        <begin position="100"/>
        <end position="124"/>
    </location>
</feature>
<reference evidence="2 3" key="1">
    <citation type="journal article" date="2019" name="Nat. Microbiol.">
        <title>Mediterranean grassland soil C-N compound turnover is dependent on rainfall and depth, and is mediated by genomically divergent microorganisms.</title>
        <authorList>
            <person name="Diamond S."/>
            <person name="Andeer P.F."/>
            <person name="Li Z."/>
            <person name="Crits-Christoph A."/>
            <person name="Burstein D."/>
            <person name="Anantharaman K."/>
            <person name="Lane K.R."/>
            <person name="Thomas B.C."/>
            <person name="Pan C."/>
            <person name="Northen T.R."/>
            <person name="Banfield J.F."/>
        </authorList>
    </citation>
    <scope>NUCLEOTIDE SEQUENCE [LARGE SCALE GENOMIC DNA]</scope>
    <source>
        <strain evidence="2">WS_5</strain>
    </source>
</reference>
<keyword evidence="1" id="KW-0812">Transmembrane</keyword>
<dbReference type="AlphaFoldDB" id="A0A538TC46"/>
<dbReference type="EMBL" id="VBOV01000042">
    <property type="protein sequence ID" value="TMQ61147.1"/>
    <property type="molecule type" value="Genomic_DNA"/>
</dbReference>
<evidence type="ECO:0008006" key="4">
    <source>
        <dbReference type="Google" id="ProtNLM"/>
    </source>
</evidence>
<evidence type="ECO:0000313" key="2">
    <source>
        <dbReference type="EMBL" id="TMQ61147.1"/>
    </source>
</evidence>
<feature type="transmembrane region" description="Helical" evidence="1">
    <location>
        <begin position="175"/>
        <end position="196"/>
    </location>
</feature>
<dbReference type="Proteomes" id="UP000320913">
    <property type="component" value="Unassembled WGS sequence"/>
</dbReference>
<accession>A0A538TC46</accession>
<protein>
    <recommendedName>
        <fullName evidence="4">M50 family metallopeptidase</fullName>
    </recommendedName>
</protein>
<name>A0A538TC46_UNCEI</name>
<evidence type="ECO:0000256" key="1">
    <source>
        <dbReference type="SAM" id="Phobius"/>
    </source>
</evidence>
<sequence length="204" mass="23303">MKDPETQRFFRFREAEHAVIRRMDGATPLDIIAEEVSAELKAKFDVTALESLVNQLRLLGLLEGSMVTPPKRRLVQGSLLWLRLKAFDPDRLLNRMIGRLGFFFTPYFIVISATTIACALVLTAASHAAILRDMSGLWRVENLLLAWIAVFVVTAGHEFAHGLTCKRFGGEVHEMGFLLIYFQPAFYCNISDAWLFREKARRLW</sequence>
<evidence type="ECO:0000313" key="3">
    <source>
        <dbReference type="Proteomes" id="UP000320913"/>
    </source>
</evidence>
<proteinExistence type="predicted"/>
<keyword evidence="1" id="KW-0472">Membrane</keyword>
<comment type="caution">
    <text evidence="2">The sequence shown here is derived from an EMBL/GenBank/DDBJ whole genome shotgun (WGS) entry which is preliminary data.</text>
</comment>